<dbReference type="EMBL" id="AQHY01000027">
    <property type="protein sequence ID" value="EOA54281.1"/>
    <property type="molecule type" value="Genomic_DNA"/>
</dbReference>
<dbReference type="Gene3D" id="3.40.50.1820">
    <property type="entry name" value="alpha/beta hydrolase"/>
    <property type="match status" value="1"/>
</dbReference>
<feature type="domain" description="SGNH hydrolase-type esterase" evidence="3">
    <location>
        <begin position="31"/>
        <end position="205"/>
    </location>
</feature>
<keyword evidence="5" id="KW-1185">Reference proteome</keyword>
<sequence>MKTNLICVLLLSFFLVKMDAFAQKAVIKVACVGNSITYGANIPNRNKNSYPAQLQAYLGSDYEVRNYGISGCTLLSKGDYPYVKTRAFADSHTFQPDIVLIKLGTNDTKPQNWQYKDDFIGDYQRLIDSYKSLPSHPRIILLTPVRCFLTDDSSISAERIAASVRPMIEEIAWKNKLEILNLFNLLGDQWESHLLPDRLHPSSIGAGKMARQIGSYLILTAGCTEQDKADWLQGKEEFNFHGFCGYQFDCDGAACKIVKPYKEAKGKPWVMRARFWGHQPQTDIALLEQGFHIAYCDVADMYGADKAVKRWNKLYAKMVKEGFHKKVVLEGMSRGGLIVYNWAVQNTDKVACIYADAPVMDIKSWPMGRGASEGSDDDVRQLLSAYGFSNEEAALKWRKNPVNHAGKIAKAGIPCLHVVGDADKVVPVSENTAVFEEEMERLGVPVTVIHKPGVGHHPHSLNNPEPIVHFILSALHRLPNECIHAVPGNEFRSGAGWVKGVEWHEVDADIKATLANRKLKLLLLGNSITQGWGGTRKAVAYKPGKEAMDRVLGEKTWESAGISGDRTQNLLWRIRNDDYNCCKPEVVVIAIGINNLISGENTPEEVAEGIVAVTKEAVIAFPDSRILLLGLLPAGKEKGSAIRMSCDKIHAILKKKKLAGAEYVNPTEWFLDADGRIRDELYSGDYTHLTEEGYKLMADKIMKALLERG</sequence>
<dbReference type="InterPro" id="IPR001375">
    <property type="entry name" value="Peptidase_S9_cat"/>
</dbReference>
<dbReference type="RefSeq" id="WP_005941316.1">
    <property type="nucleotide sequence ID" value="NZ_KB890343.1"/>
</dbReference>
<feature type="domain" description="Peptidase S9 prolyl oligopeptidase catalytic" evidence="2">
    <location>
        <begin position="324"/>
        <end position="457"/>
    </location>
</feature>
<evidence type="ECO:0000256" key="1">
    <source>
        <dbReference type="SAM" id="SignalP"/>
    </source>
</evidence>
<dbReference type="eggNOG" id="COG1073">
    <property type="taxonomic scope" value="Bacteria"/>
</dbReference>
<dbReference type="GO" id="GO:0004622">
    <property type="term" value="F:phosphatidylcholine lysophospholipase activity"/>
    <property type="evidence" value="ECO:0007669"/>
    <property type="project" value="TreeGrafter"/>
</dbReference>
<name>U6REW9_9BACT</name>
<comment type="caution">
    <text evidence="4">The sequence shown here is derived from an EMBL/GenBank/DDBJ whole genome shotgun (WGS) entry which is preliminary data.</text>
</comment>
<reference evidence="4 5" key="1">
    <citation type="submission" date="2013-04" db="EMBL/GenBank/DDBJ databases">
        <title>The Genome Sequence of Bacteroides massiliensis DSM 17679.</title>
        <authorList>
            <consortium name="The Broad Institute Genomics Platform"/>
            <person name="Earl A."/>
            <person name="Ward D."/>
            <person name="Feldgarden M."/>
            <person name="Gevers D."/>
            <person name="Martens E."/>
            <person name="Fenner L."/>
            <person name="Roux V."/>
            <person name="Mallet M.N."/>
            <person name="Raoult D."/>
            <person name="Walker B."/>
            <person name="Young S."/>
            <person name="Zeng Q."/>
            <person name="Gargeya S."/>
            <person name="Fitzgerald M."/>
            <person name="Haas B."/>
            <person name="Abouelleil A."/>
            <person name="Allen A.W."/>
            <person name="Alvarado L."/>
            <person name="Arachchi H.M."/>
            <person name="Berlin A.M."/>
            <person name="Chapman S.B."/>
            <person name="Gainer-Dewar J."/>
            <person name="Goldberg J."/>
            <person name="Griggs A."/>
            <person name="Gujja S."/>
            <person name="Hansen M."/>
            <person name="Howarth C."/>
            <person name="Imamovic A."/>
            <person name="Ireland A."/>
            <person name="Larimer J."/>
            <person name="McCowan C."/>
            <person name="Murphy C."/>
            <person name="Pearson M."/>
            <person name="Poon T.W."/>
            <person name="Priest M."/>
            <person name="Roberts A."/>
            <person name="Saif S."/>
            <person name="Shea T."/>
            <person name="Sisk P."/>
            <person name="Sykes S."/>
            <person name="Wortman J."/>
            <person name="Nusbaum C."/>
            <person name="Birren B."/>
        </authorList>
    </citation>
    <scope>NUCLEOTIDE SEQUENCE [LARGE SCALE GENOMIC DNA]</scope>
    <source>
        <strain evidence="5">B84634 / Timone 84634 / DSM 17679 / JCM 13223</strain>
    </source>
</reference>
<dbReference type="InterPro" id="IPR036514">
    <property type="entry name" value="SGNH_hydro_sf"/>
</dbReference>
<feature type="signal peptide" evidence="1">
    <location>
        <begin position="1"/>
        <end position="22"/>
    </location>
</feature>
<dbReference type="GO" id="GO:0006508">
    <property type="term" value="P:proteolysis"/>
    <property type="evidence" value="ECO:0007669"/>
    <property type="project" value="InterPro"/>
</dbReference>
<evidence type="ECO:0000259" key="2">
    <source>
        <dbReference type="Pfam" id="PF00326"/>
    </source>
</evidence>
<feature type="chain" id="PRO_5004678149" description="SGNH hydrolase-type esterase domain-containing protein" evidence="1">
    <location>
        <begin position="23"/>
        <end position="709"/>
    </location>
</feature>
<dbReference type="PATRIC" id="fig|1121098.3.peg.2431"/>
<evidence type="ECO:0000313" key="4">
    <source>
        <dbReference type="EMBL" id="EOA54281.1"/>
    </source>
</evidence>
<organism evidence="4 5">
    <name type="scientific">Phocaeicola massiliensis B84634 = Timone 84634 = DSM 17679 = JCM 13223</name>
    <dbReference type="NCBI Taxonomy" id="1121098"/>
    <lineage>
        <taxon>Bacteria</taxon>
        <taxon>Pseudomonadati</taxon>
        <taxon>Bacteroidota</taxon>
        <taxon>Bacteroidia</taxon>
        <taxon>Bacteroidales</taxon>
        <taxon>Bacteroidaceae</taxon>
        <taxon>Phocaeicola</taxon>
    </lineage>
</organism>
<dbReference type="InterPro" id="IPR051532">
    <property type="entry name" value="Ester_Hydrolysis_Enzymes"/>
</dbReference>
<gene>
    <name evidence="4" type="ORF">HMPREF1534_02393</name>
</gene>
<evidence type="ECO:0008006" key="6">
    <source>
        <dbReference type="Google" id="ProtNLM"/>
    </source>
</evidence>
<dbReference type="InterPro" id="IPR029058">
    <property type="entry name" value="AB_hydrolase_fold"/>
</dbReference>
<accession>U6REW9</accession>
<dbReference type="Gene3D" id="3.40.50.1110">
    <property type="entry name" value="SGNH hydrolase"/>
    <property type="match status" value="2"/>
</dbReference>
<feature type="domain" description="SGNH hydrolase-type esterase" evidence="3">
    <location>
        <begin position="523"/>
        <end position="696"/>
    </location>
</feature>
<dbReference type="HOGENOM" id="CLU_024311_0_0_10"/>
<dbReference type="PANTHER" id="PTHR30383">
    <property type="entry name" value="THIOESTERASE 1/PROTEASE 1/LYSOPHOSPHOLIPASE L1"/>
    <property type="match status" value="1"/>
</dbReference>
<dbReference type="Pfam" id="PF13472">
    <property type="entry name" value="Lipase_GDSL_2"/>
    <property type="match status" value="2"/>
</dbReference>
<dbReference type="SUPFAM" id="SSF52266">
    <property type="entry name" value="SGNH hydrolase"/>
    <property type="match status" value="2"/>
</dbReference>
<proteinExistence type="predicted"/>
<protein>
    <recommendedName>
        <fullName evidence="6">SGNH hydrolase-type esterase domain-containing protein</fullName>
    </recommendedName>
</protein>
<dbReference type="Proteomes" id="UP000017831">
    <property type="component" value="Unassembled WGS sequence"/>
</dbReference>
<evidence type="ECO:0000259" key="3">
    <source>
        <dbReference type="Pfam" id="PF13472"/>
    </source>
</evidence>
<dbReference type="eggNOG" id="COG2755">
    <property type="taxonomic scope" value="Bacteria"/>
</dbReference>
<dbReference type="SUPFAM" id="SSF53474">
    <property type="entry name" value="alpha/beta-Hydrolases"/>
    <property type="match status" value="1"/>
</dbReference>
<keyword evidence="1" id="KW-0732">Signal</keyword>
<dbReference type="Pfam" id="PF00326">
    <property type="entry name" value="Peptidase_S9"/>
    <property type="match status" value="1"/>
</dbReference>
<dbReference type="GO" id="GO:0008236">
    <property type="term" value="F:serine-type peptidase activity"/>
    <property type="evidence" value="ECO:0007669"/>
    <property type="project" value="InterPro"/>
</dbReference>
<dbReference type="GeneID" id="60061672"/>
<evidence type="ECO:0000313" key="5">
    <source>
        <dbReference type="Proteomes" id="UP000017831"/>
    </source>
</evidence>
<dbReference type="AlphaFoldDB" id="U6REW9"/>
<dbReference type="InterPro" id="IPR013830">
    <property type="entry name" value="SGNH_hydro"/>
</dbReference>
<dbReference type="STRING" id="1121098.HMPREF1534_02393"/>
<dbReference type="PANTHER" id="PTHR30383:SF5">
    <property type="entry name" value="SGNH HYDROLASE-TYPE ESTERASE DOMAIN-CONTAINING PROTEIN"/>
    <property type="match status" value="1"/>
</dbReference>
<dbReference type="OrthoDB" id="9796689at2"/>